<feature type="transmembrane region" description="Helical" evidence="13">
    <location>
        <begin position="164"/>
        <end position="185"/>
    </location>
</feature>
<feature type="transmembrane region" description="Helical" evidence="13">
    <location>
        <begin position="47"/>
        <end position="71"/>
    </location>
</feature>
<gene>
    <name evidence="14" type="ORF">Pme01_15550</name>
</gene>
<evidence type="ECO:0000256" key="3">
    <source>
        <dbReference type="ARBA" id="ARBA00007931"/>
    </source>
</evidence>
<keyword evidence="5 14" id="KW-0645">Protease</keyword>
<dbReference type="Proteomes" id="UP000599074">
    <property type="component" value="Unassembled WGS sequence"/>
</dbReference>
<protein>
    <submittedName>
        <fullName evidence="14">Site-2 protease family protein</fullName>
    </submittedName>
</protein>
<name>A0A8J3T819_9ACTN</name>
<evidence type="ECO:0000256" key="12">
    <source>
        <dbReference type="ARBA" id="ARBA00023136"/>
    </source>
</evidence>
<evidence type="ECO:0000313" key="14">
    <source>
        <dbReference type="EMBL" id="GII21958.1"/>
    </source>
</evidence>
<dbReference type="GO" id="GO:0005886">
    <property type="term" value="C:plasma membrane"/>
    <property type="evidence" value="ECO:0007669"/>
    <property type="project" value="UniProtKB-SubCell"/>
</dbReference>
<evidence type="ECO:0000256" key="7">
    <source>
        <dbReference type="ARBA" id="ARBA00022723"/>
    </source>
</evidence>
<keyword evidence="15" id="KW-1185">Reference proteome</keyword>
<evidence type="ECO:0000256" key="2">
    <source>
        <dbReference type="ARBA" id="ARBA00004651"/>
    </source>
</evidence>
<keyword evidence="8" id="KW-0378">Hydrolase</keyword>
<keyword evidence="12 13" id="KW-0472">Membrane</keyword>
<feature type="transmembrane region" description="Helical" evidence="13">
    <location>
        <begin position="91"/>
        <end position="119"/>
    </location>
</feature>
<proteinExistence type="inferred from homology"/>
<keyword evidence="4" id="KW-1003">Cell membrane</keyword>
<evidence type="ECO:0000256" key="4">
    <source>
        <dbReference type="ARBA" id="ARBA00022475"/>
    </source>
</evidence>
<keyword evidence="7" id="KW-0479">Metal-binding</keyword>
<keyword evidence="11" id="KW-0482">Metalloprotease</keyword>
<sequence length="261" mass="28945">MLGSERRPYGVSRAHFRPSPIFICLAGLVVVSGWMAWTNFGNARFNVFLFVVSGWLVSLCLHEYAHAVVAYHGGDRMVAERGYLTLDPTKYTHPFLSFVIPLVFVLLGGIGLPGGAVWVDRHAIRSRGWDSFISFAGPATNLLFTIALVLPFAFGVDTATHPVFWQAVAFLAFLQLTATVLNFVPIPGVDGGNLIHPWLNPQWQRGFAHVAPYGMLILIALLWTPSIGGLFFGFVYFLGDLIGLPYDLVYYGRELFPHLNM</sequence>
<evidence type="ECO:0000313" key="15">
    <source>
        <dbReference type="Proteomes" id="UP000599074"/>
    </source>
</evidence>
<evidence type="ECO:0000256" key="11">
    <source>
        <dbReference type="ARBA" id="ARBA00023049"/>
    </source>
</evidence>
<dbReference type="GO" id="GO:0006508">
    <property type="term" value="P:proteolysis"/>
    <property type="evidence" value="ECO:0007669"/>
    <property type="project" value="UniProtKB-KW"/>
</dbReference>
<dbReference type="EMBL" id="BOON01000015">
    <property type="protein sequence ID" value="GII21958.1"/>
    <property type="molecule type" value="Genomic_DNA"/>
</dbReference>
<comment type="similarity">
    <text evidence="3">Belongs to the peptidase M50B family.</text>
</comment>
<dbReference type="InterPro" id="IPR052348">
    <property type="entry name" value="Metallopeptidase_M50B"/>
</dbReference>
<dbReference type="PANTHER" id="PTHR35864:SF1">
    <property type="entry name" value="ZINC METALLOPROTEASE YWHC-RELATED"/>
    <property type="match status" value="1"/>
</dbReference>
<dbReference type="CDD" id="cd06158">
    <property type="entry name" value="S2P-M50_like_1"/>
    <property type="match status" value="1"/>
</dbReference>
<comment type="caution">
    <text evidence="14">The sequence shown here is derived from an EMBL/GenBank/DDBJ whole genome shotgun (WGS) entry which is preliminary data.</text>
</comment>
<evidence type="ECO:0000256" key="8">
    <source>
        <dbReference type="ARBA" id="ARBA00022801"/>
    </source>
</evidence>
<keyword evidence="6 13" id="KW-0812">Transmembrane</keyword>
<dbReference type="AlphaFoldDB" id="A0A8J3T819"/>
<dbReference type="GO" id="GO:0008237">
    <property type="term" value="F:metallopeptidase activity"/>
    <property type="evidence" value="ECO:0007669"/>
    <property type="project" value="UniProtKB-KW"/>
</dbReference>
<evidence type="ECO:0000256" key="10">
    <source>
        <dbReference type="ARBA" id="ARBA00022989"/>
    </source>
</evidence>
<comment type="cofactor">
    <cofactor evidence="1">
        <name>Zn(2+)</name>
        <dbReference type="ChEBI" id="CHEBI:29105"/>
    </cofactor>
</comment>
<reference evidence="14" key="1">
    <citation type="submission" date="2021-01" db="EMBL/GenBank/DDBJ databases">
        <title>Whole genome shotgun sequence of Planosporangium mesophilum NBRC 109066.</title>
        <authorList>
            <person name="Komaki H."/>
            <person name="Tamura T."/>
        </authorList>
    </citation>
    <scope>NUCLEOTIDE SEQUENCE</scope>
    <source>
        <strain evidence="14">NBRC 109066</strain>
    </source>
</reference>
<dbReference type="InterPro" id="IPR044537">
    <property type="entry name" value="Rip2-like"/>
</dbReference>
<evidence type="ECO:0000256" key="9">
    <source>
        <dbReference type="ARBA" id="ARBA00022833"/>
    </source>
</evidence>
<feature type="transmembrane region" description="Helical" evidence="13">
    <location>
        <begin position="131"/>
        <end position="152"/>
    </location>
</feature>
<evidence type="ECO:0000256" key="13">
    <source>
        <dbReference type="SAM" id="Phobius"/>
    </source>
</evidence>
<organism evidence="14 15">
    <name type="scientific">Planosporangium mesophilum</name>
    <dbReference type="NCBI Taxonomy" id="689768"/>
    <lineage>
        <taxon>Bacteria</taxon>
        <taxon>Bacillati</taxon>
        <taxon>Actinomycetota</taxon>
        <taxon>Actinomycetes</taxon>
        <taxon>Micromonosporales</taxon>
        <taxon>Micromonosporaceae</taxon>
        <taxon>Planosporangium</taxon>
    </lineage>
</organism>
<evidence type="ECO:0000256" key="6">
    <source>
        <dbReference type="ARBA" id="ARBA00022692"/>
    </source>
</evidence>
<keyword evidence="9" id="KW-0862">Zinc</keyword>
<evidence type="ECO:0000256" key="1">
    <source>
        <dbReference type="ARBA" id="ARBA00001947"/>
    </source>
</evidence>
<feature type="transmembrane region" description="Helical" evidence="13">
    <location>
        <begin position="20"/>
        <end position="40"/>
    </location>
</feature>
<accession>A0A8J3T819</accession>
<dbReference type="PANTHER" id="PTHR35864">
    <property type="entry name" value="ZINC METALLOPROTEASE MJ0611-RELATED"/>
    <property type="match status" value="1"/>
</dbReference>
<keyword evidence="10 13" id="KW-1133">Transmembrane helix</keyword>
<dbReference type="RefSeq" id="WP_168114911.1">
    <property type="nucleotide sequence ID" value="NZ_BOON01000015.1"/>
</dbReference>
<comment type="subcellular location">
    <subcellularLocation>
        <location evidence="2">Cell membrane</location>
        <topology evidence="2">Multi-pass membrane protein</topology>
    </subcellularLocation>
</comment>
<dbReference type="GO" id="GO:0046872">
    <property type="term" value="F:metal ion binding"/>
    <property type="evidence" value="ECO:0007669"/>
    <property type="project" value="UniProtKB-KW"/>
</dbReference>
<evidence type="ECO:0000256" key="5">
    <source>
        <dbReference type="ARBA" id="ARBA00022670"/>
    </source>
</evidence>